<keyword evidence="3" id="KW-0472">Membrane</keyword>
<dbReference type="PROSITE" id="PS50113">
    <property type="entry name" value="PAC"/>
    <property type="match status" value="1"/>
</dbReference>
<proteinExistence type="predicted"/>
<keyword evidence="3" id="KW-1133">Transmembrane helix</keyword>
<dbReference type="Gene3D" id="1.10.287.130">
    <property type="match status" value="1"/>
</dbReference>
<dbReference type="InterPro" id="IPR003594">
    <property type="entry name" value="HATPase_dom"/>
</dbReference>
<reference evidence="6" key="1">
    <citation type="submission" date="2021-11" db="EMBL/GenBank/DDBJ databases">
        <title>Vibrio ZSDE26 sp. nov. and Vibrio ZSDZ34 sp. nov., isolated from coastal seawater in Qingdao.</title>
        <authorList>
            <person name="Zhang P."/>
        </authorList>
    </citation>
    <scope>NUCLEOTIDE SEQUENCE</scope>
    <source>
        <strain evidence="6">ZSDE26</strain>
    </source>
</reference>
<dbReference type="PANTHER" id="PTHR43065:SF50">
    <property type="entry name" value="HISTIDINE KINASE"/>
    <property type="match status" value="1"/>
</dbReference>
<keyword evidence="7" id="KW-1185">Reference proteome</keyword>
<organism evidence="6 7">
    <name type="scientific">Vibrio amylolyticus</name>
    <dbReference type="NCBI Taxonomy" id="2847292"/>
    <lineage>
        <taxon>Bacteria</taxon>
        <taxon>Pseudomonadati</taxon>
        <taxon>Pseudomonadota</taxon>
        <taxon>Gammaproteobacteria</taxon>
        <taxon>Vibrionales</taxon>
        <taxon>Vibrionaceae</taxon>
        <taxon>Vibrio</taxon>
    </lineage>
</organism>
<dbReference type="SUPFAM" id="SSF55785">
    <property type="entry name" value="PYP-like sensor domain (PAS domain)"/>
    <property type="match status" value="1"/>
</dbReference>
<feature type="domain" description="PAC" evidence="5">
    <location>
        <begin position="148"/>
        <end position="200"/>
    </location>
</feature>
<evidence type="ECO:0000259" key="4">
    <source>
        <dbReference type="PROSITE" id="PS50109"/>
    </source>
</evidence>
<dbReference type="InterPro" id="IPR036890">
    <property type="entry name" value="HATPase_C_sf"/>
</dbReference>
<dbReference type="PANTHER" id="PTHR43065">
    <property type="entry name" value="SENSOR HISTIDINE KINASE"/>
    <property type="match status" value="1"/>
</dbReference>
<dbReference type="InterPro" id="IPR005467">
    <property type="entry name" value="His_kinase_dom"/>
</dbReference>
<dbReference type="PROSITE" id="PS50109">
    <property type="entry name" value="HIS_KIN"/>
    <property type="match status" value="1"/>
</dbReference>
<evidence type="ECO:0000259" key="5">
    <source>
        <dbReference type="PROSITE" id="PS50113"/>
    </source>
</evidence>
<keyword evidence="3" id="KW-0812">Transmembrane</keyword>
<dbReference type="GO" id="GO:0004673">
    <property type="term" value="F:protein histidine kinase activity"/>
    <property type="evidence" value="ECO:0007669"/>
    <property type="project" value="UniProtKB-EC"/>
</dbReference>
<dbReference type="InterPro" id="IPR035965">
    <property type="entry name" value="PAS-like_dom_sf"/>
</dbReference>
<dbReference type="NCBIfam" id="TIGR00229">
    <property type="entry name" value="sensory_box"/>
    <property type="match status" value="1"/>
</dbReference>
<comment type="catalytic activity">
    <reaction evidence="1">
        <text>ATP + protein L-histidine = ADP + protein N-phospho-L-histidine.</text>
        <dbReference type="EC" id="2.7.13.3"/>
    </reaction>
</comment>
<dbReference type="Gene3D" id="3.30.450.20">
    <property type="entry name" value="PAS domain"/>
    <property type="match status" value="1"/>
</dbReference>
<dbReference type="Gene3D" id="3.30.565.10">
    <property type="entry name" value="Histidine kinase-like ATPase, C-terminal domain"/>
    <property type="match status" value="1"/>
</dbReference>
<dbReference type="Pfam" id="PF13426">
    <property type="entry name" value="PAS_9"/>
    <property type="match status" value="1"/>
</dbReference>
<accession>A0A9X1XLE4</accession>
<feature type="transmembrane region" description="Helical" evidence="3">
    <location>
        <begin position="41"/>
        <end position="63"/>
    </location>
</feature>
<gene>
    <name evidence="6" type="ORF">KP803_12275</name>
</gene>
<dbReference type="AlphaFoldDB" id="A0A9X1XLE4"/>
<dbReference type="Proteomes" id="UP001139559">
    <property type="component" value="Unassembled WGS sequence"/>
</dbReference>
<dbReference type="Pfam" id="PF02518">
    <property type="entry name" value="HATPase_c"/>
    <property type="match status" value="1"/>
</dbReference>
<evidence type="ECO:0000256" key="3">
    <source>
        <dbReference type="SAM" id="Phobius"/>
    </source>
</evidence>
<evidence type="ECO:0000256" key="1">
    <source>
        <dbReference type="ARBA" id="ARBA00000085"/>
    </source>
</evidence>
<comment type="caution">
    <text evidence="6">The sequence shown here is derived from an EMBL/GenBank/DDBJ whole genome shotgun (WGS) entry which is preliminary data.</text>
</comment>
<dbReference type="InterPro" id="IPR000700">
    <property type="entry name" value="PAS-assoc_C"/>
</dbReference>
<dbReference type="SMART" id="SM00387">
    <property type="entry name" value="HATPase_c"/>
    <property type="match status" value="1"/>
</dbReference>
<evidence type="ECO:0000256" key="2">
    <source>
        <dbReference type="ARBA" id="ARBA00012438"/>
    </source>
</evidence>
<evidence type="ECO:0000313" key="6">
    <source>
        <dbReference type="EMBL" id="MCK6264048.1"/>
    </source>
</evidence>
<name>A0A9X1XLE4_9VIBR</name>
<dbReference type="EC" id="2.7.13.3" evidence="2"/>
<dbReference type="PRINTS" id="PR00344">
    <property type="entry name" value="BCTRLSENSOR"/>
</dbReference>
<evidence type="ECO:0000313" key="7">
    <source>
        <dbReference type="Proteomes" id="UP001139559"/>
    </source>
</evidence>
<feature type="domain" description="Histidine kinase" evidence="4">
    <location>
        <begin position="213"/>
        <end position="467"/>
    </location>
</feature>
<sequence>MIAAVMGLSVAAMHYTAMQAASFYSLGAGMGEGHQSSSTHIIAIIVAAFVLLIMSATILCSIVDARLQSAELSVQARITREQDIVNNLADGLIIFDEKGLVESLNYKSWEMFESQHSDNNKFNIQQLMPSFDLSKLNEYLTASTSNRNAISIDAQTEGGKIFPVEISISPMSTLSGDNRLYNCIVRDISKRIELESQLRQAQKLESIGHLTAGIAHEINTPTQYVSDNTAFLKDAFQNCFASLSEIKELTKSYNQSSNLGNKLDFEEIWSKHDLEFMSQEVPLAIGQSLEGLQRISHIVGAMKSFSHSNHDEKLMVDINEAIESTITVARGEWRYVAAVETNFSNDLPAISCYRDPFNQVILNIIINAAHAIKDKHGDAGQGLIKISTRAEEPWLIIEIEDNGSGMPKEVSERIFDPFFTTKEVGKGTGQGLSIAYSVVVEQHNGFIEVDSQHNEGTTFTIKLPLSNLSSAEQQGDHSEHSVG</sequence>
<protein>
    <recommendedName>
        <fullName evidence="2">histidine kinase</fullName>
        <ecNumber evidence="2">2.7.13.3</ecNumber>
    </recommendedName>
</protein>
<dbReference type="InterPro" id="IPR004358">
    <property type="entry name" value="Sig_transdc_His_kin-like_C"/>
</dbReference>
<dbReference type="EMBL" id="JAJHVV010000007">
    <property type="protein sequence ID" value="MCK6264048.1"/>
    <property type="molecule type" value="Genomic_DNA"/>
</dbReference>
<dbReference type="SUPFAM" id="SSF55874">
    <property type="entry name" value="ATPase domain of HSP90 chaperone/DNA topoisomerase II/histidine kinase"/>
    <property type="match status" value="1"/>
</dbReference>
<dbReference type="RefSeq" id="WP_248009129.1">
    <property type="nucleotide sequence ID" value="NZ_JAJHVV010000007.1"/>
</dbReference>
<dbReference type="InterPro" id="IPR000014">
    <property type="entry name" value="PAS"/>
</dbReference>